<protein>
    <submittedName>
        <fullName evidence="1">Uncharacterized protein</fullName>
    </submittedName>
</protein>
<dbReference type="AlphaFoldDB" id="A0A0B2STE2"/>
<name>A0A0B2STE2_GLYSO</name>
<organism evidence="1">
    <name type="scientific">Glycine soja</name>
    <name type="common">Wild soybean</name>
    <dbReference type="NCBI Taxonomy" id="3848"/>
    <lineage>
        <taxon>Eukaryota</taxon>
        <taxon>Viridiplantae</taxon>
        <taxon>Streptophyta</taxon>
        <taxon>Embryophyta</taxon>
        <taxon>Tracheophyta</taxon>
        <taxon>Spermatophyta</taxon>
        <taxon>Magnoliopsida</taxon>
        <taxon>eudicotyledons</taxon>
        <taxon>Gunneridae</taxon>
        <taxon>Pentapetalae</taxon>
        <taxon>rosids</taxon>
        <taxon>fabids</taxon>
        <taxon>Fabales</taxon>
        <taxon>Fabaceae</taxon>
        <taxon>Papilionoideae</taxon>
        <taxon>50 kb inversion clade</taxon>
        <taxon>NPAAA clade</taxon>
        <taxon>indigoferoid/millettioid clade</taxon>
        <taxon>Phaseoleae</taxon>
        <taxon>Glycine</taxon>
        <taxon>Glycine subgen. Soja</taxon>
    </lineage>
</organism>
<dbReference type="EMBL" id="KN640321">
    <property type="protein sequence ID" value="KHN47754.1"/>
    <property type="molecule type" value="Genomic_DNA"/>
</dbReference>
<accession>A0A0B2STE2</accession>
<reference evidence="1" key="1">
    <citation type="submission" date="2014-07" db="EMBL/GenBank/DDBJ databases">
        <title>Identification of a novel salt tolerance gene in wild soybean by whole-genome sequencing.</title>
        <authorList>
            <person name="Lam H.-M."/>
            <person name="Qi X."/>
            <person name="Li M.-W."/>
            <person name="Liu X."/>
            <person name="Xie M."/>
            <person name="Ni M."/>
            <person name="Xu X."/>
        </authorList>
    </citation>
    <scope>NUCLEOTIDE SEQUENCE [LARGE SCALE GENOMIC DNA]</scope>
    <source>
        <tissue evidence="1">Root</tissue>
    </source>
</reference>
<dbReference type="Proteomes" id="UP000053555">
    <property type="component" value="Unassembled WGS sequence"/>
</dbReference>
<sequence>MANTSARNIQHLKEDGVPETPLLDWCSPRGRGRRVCRGSGVGVMMMFVQRLDCIPHVSCRVVLKLREMDCSCLEVKGNGEEGELESDI</sequence>
<gene>
    <name evidence="1" type="ORF">glysoja_026443</name>
</gene>
<proteinExistence type="predicted"/>
<evidence type="ECO:0000313" key="1">
    <source>
        <dbReference type="EMBL" id="KHN47754.1"/>
    </source>
</evidence>